<gene>
    <name evidence="1" type="ORF">AA0117_g11637</name>
</gene>
<dbReference type="AlphaFoldDB" id="A0A4Q4N156"/>
<dbReference type="EMBL" id="PDXD01000055">
    <property type="protein sequence ID" value="RYN67285.1"/>
    <property type="molecule type" value="Genomic_DNA"/>
</dbReference>
<dbReference type="VEuPathDB" id="FungiDB:CC77DRAFT_1051340"/>
<evidence type="ECO:0000313" key="1">
    <source>
        <dbReference type="EMBL" id="RYN67285.1"/>
    </source>
</evidence>
<sequence>MKLSRFQGKVCPEESSLMQSIYRTIWKEPFNVYDRLQEDLRQTDKILQKYQSLVSDLVGPCDRSTKVEFPPVLANDDIAKSWLNIRSKVKEATRPAETPPSLVELAATGEFSATHLASLANGKGNSVPDDPRFWICTRRKELDNPFTARHLITVVLIQELFGGGEFHVDSYALGIYRTMQDKEQIRRRDRMAFQLFSQSPQYKEQVLLPRVKGILERVEACAKELPNLFFPDFMSDYSVEQALSLERTLLISRDDYRVYCPRPGVAFDPA</sequence>
<evidence type="ECO:0000313" key="2">
    <source>
        <dbReference type="Proteomes" id="UP000291422"/>
    </source>
</evidence>
<dbReference type="Proteomes" id="UP000291422">
    <property type="component" value="Unassembled WGS sequence"/>
</dbReference>
<comment type="caution">
    <text evidence="1">The sequence shown here is derived from an EMBL/GenBank/DDBJ whole genome shotgun (WGS) entry which is preliminary data.</text>
</comment>
<reference evidence="2" key="1">
    <citation type="journal article" date="2019" name="bioRxiv">
        <title>Genomics, evolutionary history and diagnostics of the Alternaria alternata species group including apple and Asian pear pathotypes.</title>
        <authorList>
            <person name="Armitage A.D."/>
            <person name="Cockerton H.M."/>
            <person name="Sreenivasaprasad S."/>
            <person name="Woodhall J.W."/>
            <person name="Lane C.R."/>
            <person name="Harrison R.J."/>
            <person name="Clarkson J.P."/>
        </authorList>
    </citation>
    <scope>NUCLEOTIDE SEQUENCE [LARGE SCALE GENOMIC DNA]</scope>
    <source>
        <strain evidence="2">FERA 1177</strain>
    </source>
</reference>
<organism evidence="1 2">
    <name type="scientific">Alternaria alternata</name>
    <name type="common">Alternaria rot fungus</name>
    <name type="synonym">Torula alternata</name>
    <dbReference type="NCBI Taxonomy" id="5599"/>
    <lineage>
        <taxon>Eukaryota</taxon>
        <taxon>Fungi</taxon>
        <taxon>Dikarya</taxon>
        <taxon>Ascomycota</taxon>
        <taxon>Pezizomycotina</taxon>
        <taxon>Dothideomycetes</taxon>
        <taxon>Pleosporomycetidae</taxon>
        <taxon>Pleosporales</taxon>
        <taxon>Pleosporineae</taxon>
        <taxon>Pleosporaceae</taxon>
        <taxon>Alternaria</taxon>
        <taxon>Alternaria sect. Alternaria</taxon>
        <taxon>Alternaria alternata complex</taxon>
    </lineage>
</organism>
<protein>
    <submittedName>
        <fullName evidence="1">Uncharacterized protein</fullName>
    </submittedName>
</protein>
<proteinExistence type="predicted"/>
<name>A0A4Q4N156_ALTAL</name>
<accession>A0A4Q4N156</accession>